<dbReference type="EMBL" id="BK015712">
    <property type="protein sequence ID" value="DAE21480.1"/>
    <property type="molecule type" value="Genomic_DNA"/>
</dbReference>
<organism evidence="1">
    <name type="scientific">Myoviridae sp. ctgXL3</name>
    <dbReference type="NCBI Taxonomy" id="2826681"/>
    <lineage>
        <taxon>Viruses</taxon>
        <taxon>Duplodnaviria</taxon>
        <taxon>Heunggongvirae</taxon>
        <taxon>Uroviricota</taxon>
        <taxon>Caudoviricetes</taxon>
    </lineage>
</organism>
<accession>A0A8S5QQX7</accession>
<protein>
    <submittedName>
        <fullName evidence="1">Ribosomal L37ae protein family</fullName>
    </submittedName>
</protein>
<proteinExistence type="predicted"/>
<sequence length="139" mass="16027">MSKDYIKISPKHGVNPSMIICPYCREPKGIALMGRLPQDREAPKEVIADYEPCDNCKKLFAGGVLCLDTVEVPTFENQQPVFEDKNIKLYPTFRFMVLNKEFVKDNFNISDDQDTMVMAHQAFDHLYSQIQSFMEPVEN</sequence>
<reference evidence="1" key="1">
    <citation type="journal article" date="2021" name="Proc. Natl. Acad. Sci. U.S.A.">
        <title>A Catalog of Tens of Thousands of Viruses from Human Metagenomes Reveals Hidden Associations with Chronic Diseases.</title>
        <authorList>
            <person name="Tisza M.J."/>
            <person name="Buck C.B."/>
        </authorList>
    </citation>
    <scope>NUCLEOTIDE SEQUENCE</scope>
    <source>
        <strain evidence="1">CtgXL3</strain>
    </source>
</reference>
<evidence type="ECO:0000313" key="1">
    <source>
        <dbReference type="EMBL" id="DAE21480.1"/>
    </source>
</evidence>
<name>A0A8S5QQX7_9CAUD</name>